<comment type="similarity">
    <text evidence="3 12">Belongs to the thiolase-like superfamily. Thiolase family.</text>
</comment>
<reference evidence="15" key="1">
    <citation type="submission" date="2019-10" db="EMBL/GenBank/DDBJ databases">
        <authorList>
            <consortium name="DOE Joint Genome Institute"/>
            <person name="Kuo A."/>
            <person name="Miyauchi S."/>
            <person name="Kiss E."/>
            <person name="Drula E."/>
            <person name="Kohler A."/>
            <person name="Sanchez-Garcia M."/>
            <person name="Andreopoulos B."/>
            <person name="Barry K.W."/>
            <person name="Bonito G."/>
            <person name="Buee M."/>
            <person name="Carver A."/>
            <person name="Chen C."/>
            <person name="Cichocki N."/>
            <person name="Clum A."/>
            <person name="Culley D."/>
            <person name="Crous P.W."/>
            <person name="Fauchery L."/>
            <person name="Girlanda M."/>
            <person name="Hayes R."/>
            <person name="Keri Z."/>
            <person name="LaButti K."/>
            <person name="Lipzen A."/>
            <person name="Lombard V."/>
            <person name="Magnuson J."/>
            <person name="Maillard F."/>
            <person name="Morin E."/>
            <person name="Murat C."/>
            <person name="Nolan M."/>
            <person name="Ohm R."/>
            <person name="Pangilinan J."/>
            <person name="Pereira M."/>
            <person name="Perotto S."/>
            <person name="Peter M."/>
            <person name="Riley R."/>
            <person name="Sitrit Y."/>
            <person name="Stielow B."/>
            <person name="Szollosi G."/>
            <person name="Zifcakova L."/>
            <person name="Stursova M."/>
            <person name="Spatafora J.W."/>
            <person name="Tedersoo L."/>
            <person name="Vaario L.-M."/>
            <person name="Yamada A."/>
            <person name="Yan M."/>
            <person name="Wang P."/>
            <person name="Xu J."/>
            <person name="Bruns T."/>
            <person name="Baldrian P."/>
            <person name="Vilgalys R."/>
            <person name="Henrissat B."/>
            <person name="Grigoriev I.V."/>
            <person name="Hibbett D."/>
            <person name="Nagy L.G."/>
            <person name="Martin F.M."/>
        </authorList>
    </citation>
    <scope>NUCLEOTIDE SEQUENCE</scope>
    <source>
        <strain evidence="15">Prilba</strain>
    </source>
</reference>
<dbReference type="NCBIfam" id="TIGR01930">
    <property type="entry name" value="AcCoA-C-Actrans"/>
    <property type="match status" value="1"/>
</dbReference>
<evidence type="ECO:0000256" key="6">
    <source>
        <dbReference type="ARBA" id="ARBA00022946"/>
    </source>
</evidence>
<dbReference type="PROSITE" id="PS00098">
    <property type="entry name" value="THIOLASE_1"/>
    <property type="match status" value="1"/>
</dbReference>
<dbReference type="GO" id="GO:0010124">
    <property type="term" value="P:phenylacetate catabolic process"/>
    <property type="evidence" value="ECO:0007669"/>
    <property type="project" value="TreeGrafter"/>
</dbReference>
<dbReference type="InterPro" id="IPR020615">
    <property type="entry name" value="Thiolase_acyl_enz_int_AS"/>
</dbReference>
<evidence type="ECO:0000313" key="16">
    <source>
        <dbReference type="Proteomes" id="UP000759537"/>
    </source>
</evidence>
<dbReference type="CDD" id="cd00751">
    <property type="entry name" value="thiolase"/>
    <property type="match status" value="1"/>
</dbReference>
<evidence type="ECO:0000256" key="12">
    <source>
        <dbReference type="RuleBase" id="RU003557"/>
    </source>
</evidence>
<dbReference type="GO" id="GO:0005777">
    <property type="term" value="C:peroxisome"/>
    <property type="evidence" value="ECO:0007669"/>
    <property type="project" value="UniProtKB-SubCell"/>
</dbReference>
<dbReference type="InterPro" id="IPR020616">
    <property type="entry name" value="Thiolase_N"/>
</dbReference>
<keyword evidence="6" id="KW-0809">Transit peptide</keyword>
<dbReference type="Gene3D" id="3.40.47.10">
    <property type="match status" value="2"/>
</dbReference>
<evidence type="ECO:0000313" key="15">
    <source>
        <dbReference type="EMBL" id="KAF8473747.1"/>
    </source>
</evidence>
<keyword evidence="7" id="KW-0443">Lipid metabolism</keyword>
<dbReference type="InterPro" id="IPR020617">
    <property type="entry name" value="Thiolase_C"/>
</dbReference>
<dbReference type="InterPro" id="IPR016039">
    <property type="entry name" value="Thiolase-like"/>
</dbReference>
<gene>
    <name evidence="15" type="ORF">DFH94DRAFT_764301</name>
</gene>
<keyword evidence="4 12" id="KW-0808">Transferase</keyword>
<protein>
    <submittedName>
        <fullName evidence="15">Thiolase</fullName>
    </submittedName>
</protein>
<dbReference type="OrthoDB" id="5404651at2759"/>
<dbReference type="Proteomes" id="UP000759537">
    <property type="component" value="Unassembled WGS sequence"/>
</dbReference>
<evidence type="ECO:0000256" key="3">
    <source>
        <dbReference type="ARBA" id="ARBA00010982"/>
    </source>
</evidence>
<keyword evidence="9 12" id="KW-0012">Acyltransferase</keyword>
<dbReference type="InterPro" id="IPR020613">
    <property type="entry name" value="Thiolase_CS"/>
</dbReference>
<feature type="domain" description="Thiolase C-terminal" evidence="14">
    <location>
        <begin position="291"/>
        <end position="409"/>
    </location>
</feature>
<evidence type="ECO:0000259" key="14">
    <source>
        <dbReference type="Pfam" id="PF02803"/>
    </source>
</evidence>
<comment type="subcellular location">
    <subcellularLocation>
        <location evidence="1">Peroxisome</location>
    </subcellularLocation>
</comment>
<evidence type="ECO:0000256" key="2">
    <source>
        <dbReference type="ARBA" id="ARBA00004872"/>
    </source>
</evidence>
<sequence length="413" mass="42836">MATTNPRTSTLPSGKAAVLAKNDNDVVIVAAVRSAMTKGKRGGFKDTRPEEILSGILRAVYTKVNLDPALIEDISVGNVLPPGGGATGVRMAALHAGIPVSTSIATVNRQCSSGLTAVNQIANQITAGQIEIGIGAGVESMTFGYGPTSQPDGWSEAVLSNQESEDCLLPMGITSENVAADYGITRTQQDAFAAKSFQKAAAAAKAGRFRDEIVPLKVHWVDPKTEEAKEIVVAADDGIRDGVTAESLSKLKPSFNKDGSTHAGNASQISDGAAAVLLARRSTAKRLGLPIVGKFVAASAVGVPPRVMGIGPAFAIPKVLSQTGLRTDDVDFFEINEAFASQAVYCIEKLGLPYEKVNVNGGAIAIGHPLGMTGARQVATGLNIARQTNKRIFVTSMCIGSGMGMAAVFVSEN</sequence>
<dbReference type="GO" id="GO:0006635">
    <property type="term" value="P:fatty acid beta-oxidation"/>
    <property type="evidence" value="ECO:0007669"/>
    <property type="project" value="TreeGrafter"/>
</dbReference>
<feature type="active site" description="Proton acceptor" evidence="11">
    <location>
        <position position="398"/>
    </location>
</feature>
<name>A0A9P5K1Q3_9AGAM</name>
<comment type="pathway">
    <text evidence="2">Lipid metabolism; fatty acid metabolism.</text>
</comment>
<dbReference type="Pfam" id="PF00108">
    <property type="entry name" value="Thiolase_N"/>
    <property type="match status" value="1"/>
</dbReference>
<keyword evidence="5" id="KW-0276">Fatty acid metabolism</keyword>
<feature type="active site" description="Proton acceptor" evidence="11">
    <location>
        <position position="368"/>
    </location>
</feature>
<dbReference type="InterPro" id="IPR050215">
    <property type="entry name" value="Thiolase-like_sf_Thiolase"/>
</dbReference>
<proteinExistence type="inferred from homology"/>
<evidence type="ECO:0000256" key="5">
    <source>
        <dbReference type="ARBA" id="ARBA00022832"/>
    </source>
</evidence>
<feature type="domain" description="Thiolase N-terminal" evidence="13">
    <location>
        <begin position="26"/>
        <end position="281"/>
    </location>
</feature>
<dbReference type="PROSITE" id="PS00737">
    <property type="entry name" value="THIOLASE_2"/>
    <property type="match status" value="1"/>
</dbReference>
<dbReference type="InterPro" id="IPR002155">
    <property type="entry name" value="Thiolase"/>
</dbReference>
<evidence type="ECO:0000256" key="11">
    <source>
        <dbReference type="PIRSR" id="PIRSR000429-1"/>
    </source>
</evidence>
<feature type="active site" description="Acyl-thioester intermediate" evidence="11">
    <location>
        <position position="111"/>
    </location>
</feature>
<dbReference type="SUPFAM" id="SSF53901">
    <property type="entry name" value="Thiolase-like"/>
    <property type="match status" value="2"/>
</dbReference>
<evidence type="ECO:0000256" key="7">
    <source>
        <dbReference type="ARBA" id="ARBA00023098"/>
    </source>
</evidence>
<evidence type="ECO:0000259" key="13">
    <source>
        <dbReference type="Pfam" id="PF00108"/>
    </source>
</evidence>
<evidence type="ECO:0000256" key="4">
    <source>
        <dbReference type="ARBA" id="ARBA00022679"/>
    </source>
</evidence>
<evidence type="ECO:0000256" key="1">
    <source>
        <dbReference type="ARBA" id="ARBA00004275"/>
    </source>
</evidence>
<comment type="caution">
    <text evidence="15">The sequence shown here is derived from an EMBL/GenBank/DDBJ whole genome shotgun (WGS) entry which is preliminary data.</text>
</comment>
<evidence type="ECO:0000256" key="10">
    <source>
        <dbReference type="ARBA" id="ARBA00047605"/>
    </source>
</evidence>
<reference evidence="15" key="2">
    <citation type="journal article" date="2020" name="Nat. Commun.">
        <title>Large-scale genome sequencing of mycorrhizal fungi provides insights into the early evolution of symbiotic traits.</title>
        <authorList>
            <person name="Miyauchi S."/>
            <person name="Kiss E."/>
            <person name="Kuo A."/>
            <person name="Drula E."/>
            <person name="Kohler A."/>
            <person name="Sanchez-Garcia M."/>
            <person name="Morin E."/>
            <person name="Andreopoulos B."/>
            <person name="Barry K.W."/>
            <person name="Bonito G."/>
            <person name="Buee M."/>
            <person name="Carver A."/>
            <person name="Chen C."/>
            <person name="Cichocki N."/>
            <person name="Clum A."/>
            <person name="Culley D."/>
            <person name="Crous P.W."/>
            <person name="Fauchery L."/>
            <person name="Girlanda M."/>
            <person name="Hayes R.D."/>
            <person name="Keri Z."/>
            <person name="LaButti K."/>
            <person name="Lipzen A."/>
            <person name="Lombard V."/>
            <person name="Magnuson J."/>
            <person name="Maillard F."/>
            <person name="Murat C."/>
            <person name="Nolan M."/>
            <person name="Ohm R.A."/>
            <person name="Pangilinan J."/>
            <person name="Pereira M.F."/>
            <person name="Perotto S."/>
            <person name="Peter M."/>
            <person name="Pfister S."/>
            <person name="Riley R."/>
            <person name="Sitrit Y."/>
            <person name="Stielow J.B."/>
            <person name="Szollosi G."/>
            <person name="Zifcakova L."/>
            <person name="Stursova M."/>
            <person name="Spatafora J.W."/>
            <person name="Tedersoo L."/>
            <person name="Vaario L.M."/>
            <person name="Yamada A."/>
            <person name="Yan M."/>
            <person name="Wang P."/>
            <person name="Xu J."/>
            <person name="Bruns T."/>
            <person name="Baldrian P."/>
            <person name="Vilgalys R."/>
            <person name="Dunand C."/>
            <person name="Henrissat B."/>
            <person name="Grigoriev I.V."/>
            <person name="Hibbett D."/>
            <person name="Nagy L.G."/>
            <person name="Martin F.M."/>
        </authorList>
    </citation>
    <scope>NUCLEOTIDE SEQUENCE</scope>
    <source>
        <strain evidence="15">Prilba</strain>
    </source>
</reference>
<organism evidence="15 16">
    <name type="scientific">Russula ochroleuca</name>
    <dbReference type="NCBI Taxonomy" id="152965"/>
    <lineage>
        <taxon>Eukaryota</taxon>
        <taxon>Fungi</taxon>
        <taxon>Dikarya</taxon>
        <taxon>Basidiomycota</taxon>
        <taxon>Agaricomycotina</taxon>
        <taxon>Agaricomycetes</taxon>
        <taxon>Russulales</taxon>
        <taxon>Russulaceae</taxon>
        <taxon>Russula</taxon>
    </lineage>
</organism>
<dbReference type="PANTHER" id="PTHR43853:SF8">
    <property type="entry name" value="3-KETOACYL-COA THIOLASE, PEROXISOMAL"/>
    <property type="match status" value="1"/>
</dbReference>
<evidence type="ECO:0000256" key="9">
    <source>
        <dbReference type="ARBA" id="ARBA00023315"/>
    </source>
</evidence>
<evidence type="ECO:0000256" key="8">
    <source>
        <dbReference type="ARBA" id="ARBA00023140"/>
    </source>
</evidence>
<dbReference type="EMBL" id="WHVB01000018">
    <property type="protein sequence ID" value="KAF8473747.1"/>
    <property type="molecule type" value="Genomic_DNA"/>
</dbReference>
<dbReference type="Pfam" id="PF02803">
    <property type="entry name" value="Thiolase_C"/>
    <property type="match status" value="1"/>
</dbReference>
<dbReference type="PANTHER" id="PTHR43853">
    <property type="entry name" value="3-KETOACYL-COA THIOLASE, PEROXISOMAL"/>
    <property type="match status" value="1"/>
</dbReference>
<accession>A0A9P5K1Q3</accession>
<keyword evidence="8" id="KW-0576">Peroxisome</keyword>
<comment type="catalytic activity">
    <reaction evidence="10">
        <text>an acyl-CoA + acetyl-CoA = a 3-oxoacyl-CoA + CoA</text>
        <dbReference type="Rhea" id="RHEA:21564"/>
        <dbReference type="ChEBI" id="CHEBI:57287"/>
        <dbReference type="ChEBI" id="CHEBI:57288"/>
        <dbReference type="ChEBI" id="CHEBI:58342"/>
        <dbReference type="ChEBI" id="CHEBI:90726"/>
        <dbReference type="EC" id="2.3.1.16"/>
    </reaction>
</comment>
<dbReference type="PIRSF" id="PIRSF000429">
    <property type="entry name" value="Ac-CoA_Ac_transf"/>
    <property type="match status" value="1"/>
</dbReference>
<keyword evidence="16" id="KW-1185">Reference proteome</keyword>
<dbReference type="GO" id="GO:0003988">
    <property type="term" value="F:acetyl-CoA C-acyltransferase activity"/>
    <property type="evidence" value="ECO:0007669"/>
    <property type="project" value="UniProtKB-EC"/>
</dbReference>
<dbReference type="AlphaFoldDB" id="A0A9P5K1Q3"/>